<dbReference type="EMBL" id="JABFUD020000011">
    <property type="protein sequence ID" value="KAI5073928.1"/>
    <property type="molecule type" value="Genomic_DNA"/>
</dbReference>
<evidence type="ECO:0000313" key="11">
    <source>
        <dbReference type="EMBL" id="KAI5073928.1"/>
    </source>
</evidence>
<dbReference type="InterPro" id="IPR014710">
    <property type="entry name" value="RmlC-like_jellyroll"/>
</dbReference>
<name>A0A9D4ZFU9_ADICA</name>
<evidence type="ECO:0000256" key="7">
    <source>
        <dbReference type="PIRSR" id="PIRSR601929-1"/>
    </source>
</evidence>
<sequence length="185" mass="20086">MIMIVPIWWWWLSMVAGMVVASGKVVERVEWNGGGGSTPAHSRYFKSDILMSGQGFRDQLGASTRVADARSFPALEGEGLAMARIDLAPRGLNPPHAHPSCSSELFYVLRGSILVGFVHPSFSIIVQQTLQPGDLFLFPPGLVHFQLNQLDDAPALALSIFDSSLPVVSHHVAQQLFATNESSTC</sequence>
<comment type="similarity">
    <text evidence="2 9">Belongs to the germin family.</text>
</comment>
<dbReference type="Pfam" id="PF00190">
    <property type="entry name" value="Cupin_1"/>
    <property type="match status" value="1"/>
</dbReference>
<dbReference type="Proteomes" id="UP000886520">
    <property type="component" value="Chromosome 11"/>
</dbReference>
<gene>
    <name evidence="11" type="ORF">GOP47_0011941</name>
</gene>
<evidence type="ECO:0000259" key="10">
    <source>
        <dbReference type="SMART" id="SM00835"/>
    </source>
</evidence>
<feature type="binding site" evidence="8">
    <location>
        <position position="98"/>
    </location>
    <ligand>
        <name>Mn(2+)</name>
        <dbReference type="ChEBI" id="CHEBI:29035"/>
    </ligand>
</feature>
<keyword evidence="9" id="KW-0732">Signal</keyword>
<feature type="domain" description="Cupin type-1" evidence="10">
    <location>
        <begin position="54"/>
        <end position="174"/>
    </location>
</feature>
<comment type="caution">
    <text evidence="11">The sequence shown here is derived from an EMBL/GenBank/DDBJ whole genome shotgun (WGS) entry which is preliminary data.</text>
</comment>
<evidence type="ECO:0000256" key="8">
    <source>
        <dbReference type="PIRSR" id="PIRSR601929-2"/>
    </source>
</evidence>
<dbReference type="AlphaFoldDB" id="A0A9D4ZFU9"/>
<dbReference type="OrthoDB" id="1921208at2759"/>
<feature type="binding site" evidence="8">
    <location>
        <position position="104"/>
    </location>
    <ligand>
        <name>Mn(2+)</name>
        <dbReference type="ChEBI" id="CHEBI:29035"/>
    </ligand>
</feature>
<evidence type="ECO:0000256" key="1">
    <source>
        <dbReference type="ARBA" id="ARBA00004271"/>
    </source>
</evidence>
<evidence type="ECO:0000313" key="12">
    <source>
        <dbReference type="Proteomes" id="UP000886520"/>
    </source>
</evidence>
<dbReference type="PRINTS" id="PR00325">
    <property type="entry name" value="GERMIN"/>
</dbReference>
<proteinExistence type="inferred from homology"/>
<dbReference type="InterPro" id="IPR006045">
    <property type="entry name" value="Cupin_1"/>
</dbReference>
<dbReference type="CDD" id="cd02241">
    <property type="entry name" value="cupin_OxOx"/>
    <property type="match status" value="1"/>
</dbReference>
<dbReference type="InterPro" id="IPR011051">
    <property type="entry name" value="RmlC_Cupin_sf"/>
</dbReference>
<evidence type="ECO:0000256" key="5">
    <source>
        <dbReference type="ARBA" id="ARBA00022723"/>
    </source>
</evidence>
<dbReference type="GO" id="GO:0030145">
    <property type="term" value="F:manganese ion binding"/>
    <property type="evidence" value="ECO:0007669"/>
    <property type="project" value="UniProtKB-UniRule"/>
</dbReference>
<reference evidence="11" key="1">
    <citation type="submission" date="2021-01" db="EMBL/GenBank/DDBJ databases">
        <title>Adiantum capillus-veneris genome.</title>
        <authorList>
            <person name="Fang Y."/>
            <person name="Liao Q."/>
        </authorList>
    </citation>
    <scope>NUCLEOTIDE SEQUENCE</scope>
    <source>
        <strain evidence="11">H3</strain>
        <tissue evidence="11">Leaf</tissue>
    </source>
</reference>
<evidence type="ECO:0000256" key="6">
    <source>
        <dbReference type="ARBA" id="ARBA00023211"/>
    </source>
</evidence>
<evidence type="ECO:0000256" key="9">
    <source>
        <dbReference type="RuleBase" id="RU366015"/>
    </source>
</evidence>
<dbReference type="PANTHER" id="PTHR31238">
    <property type="entry name" value="GERMIN-LIKE PROTEIN SUBFAMILY 3 MEMBER 3"/>
    <property type="match status" value="1"/>
</dbReference>
<evidence type="ECO:0000256" key="2">
    <source>
        <dbReference type="ARBA" id="ARBA00007456"/>
    </source>
</evidence>
<keyword evidence="6 7" id="KW-0464">Manganese</keyword>
<dbReference type="GO" id="GO:0048046">
    <property type="term" value="C:apoplast"/>
    <property type="evidence" value="ECO:0007669"/>
    <property type="project" value="UniProtKB-SubCell"/>
</dbReference>
<evidence type="ECO:0000256" key="3">
    <source>
        <dbReference type="ARBA" id="ARBA00022523"/>
    </source>
</evidence>
<feature type="binding site" evidence="7">
    <location>
        <position position="104"/>
    </location>
    <ligand>
        <name>oxalate</name>
        <dbReference type="ChEBI" id="CHEBI:30623"/>
    </ligand>
</feature>
<feature type="chain" id="PRO_5039753496" description="Germin-like protein" evidence="9">
    <location>
        <begin position="22"/>
        <end position="185"/>
    </location>
</feature>
<evidence type="ECO:0000256" key="4">
    <source>
        <dbReference type="ARBA" id="ARBA00022525"/>
    </source>
</evidence>
<dbReference type="Gene3D" id="2.60.120.10">
    <property type="entry name" value="Jelly Rolls"/>
    <property type="match status" value="1"/>
</dbReference>
<keyword evidence="12" id="KW-1185">Reference proteome</keyword>
<keyword evidence="3 9" id="KW-0052">Apoplast</keyword>
<accession>A0A9D4ZFU9</accession>
<dbReference type="InterPro" id="IPR001929">
    <property type="entry name" value="Germin"/>
</dbReference>
<protein>
    <recommendedName>
        <fullName evidence="9">Germin-like protein</fullName>
    </recommendedName>
</protein>
<organism evidence="11 12">
    <name type="scientific">Adiantum capillus-veneris</name>
    <name type="common">Maidenhair fern</name>
    <dbReference type="NCBI Taxonomy" id="13818"/>
    <lineage>
        <taxon>Eukaryota</taxon>
        <taxon>Viridiplantae</taxon>
        <taxon>Streptophyta</taxon>
        <taxon>Embryophyta</taxon>
        <taxon>Tracheophyta</taxon>
        <taxon>Polypodiopsida</taxon>
        <taxon>Polypodiidae</taxon>
        <taxon>Polypodiales</taxon>
        <taxon>Pteridineae</taxon>
        <taxon>Pteridaceae</taxon>
        <taxon>Vittarioideae</taxon>
        <taxon>Adiantum</taxon>
    </lineage>
</organism>
<dbReference type="SMART" id="SM00835">
    <property type="entry name" value="Cupin_1"/>
    <property type="match status" value="1"/>
</dbReference>
<keyword evidence="5 7" id="KW-0479">Metal-binding</keyword>
<feature type="binding site" evidence="8">
    <location>
        <position position="96"/>
    </location>
    <ligand>
        <name>Mn(2+)</name>
        <dbReference type="ChEBI" id="CHEBI:29035"/>
    </ligand>
</feature>
<feature type="binding site" evidence="8">
    <location>
        <position position="144"/>
    </location>
    <ligand>
        <name>Mn(2+)</name>
        <dbReference type="ChEBI" id="CHEBI:29035"/>
    </ligand>
</feature>
<feature type="binding site" evidence="7">
    <location>
        <position position="93"/>
    </location>
    <ligand>
        <name>oxalate</name>
        <dbReference type="ChEBI" id="CHEBI:30623"/>
    </ligand>
</feature>
<comment type="subcellular location">
    <subcellularLocation>
        <location evidence="1 9">Secreted</location>
        <location evidence="1 9">Extracellular space</location>
        <location evidence="1 9">Apoplast</location>
    </subcellularLocation>
</comment>
<feature type="binding site" evidence="7">
    <location>
        <position position="98"/>
    </location>
    <ligand>
        <name>oxalate</name>
        <dbReference type="ChEBI" id="CHEBI:30623"/>
    </ligand>
</feature>
<feature type="signal peptide" evidence="9">
    <location>
        <begin position="1"/>
        <end position="21"/>
    </location>
</feature>
<dbReference type="SUPFAM" id="SSF51182">
    <property type="entry name" value="RmlC-like cupins"/>
    <property type="match status" value="1"/>
</dbReference>
<keyword evidence="4 9" id="KW-0964">Secreted</keyword>